<reference evidence="4" key="1">
    <citation type="submission" date="2017-09" db="EMBL/GenBank/DDBJ databases">
        <title>Depth-based differentiation of microbial function through sediment-hosted aquifers and enrichment of novel symbionts in the deep terrestrial subsurface.</title>
        <authorList>
            <person name="Probst A.J."/>
            <person name="Ladd B."/>
            <person name="Jarett J.K."/>
            <person name="Geller-Mcgrath D.E."/>
            <person name="Sieber C.M.K."/>
            <person name="Emerson J.B."/>
            <person name="Anantharaman K."/>
            <person name="Thomas B.C."/>
            <person name="Malmstrom R."/>
            <person name="Stieglmeier M."/>
            <person name="Klingl A."/>
            <person name="Woyke T."/>
            <person name="Ryan C.M."/>
            <person name="Banfield J.F."/>
        </authorList>
    </citation>
    <scope>NUCLEOTIDE SEQUENCE [LARGE SCALE GENOMIC DNA]</scope>
</reference>
<sequence>MFCGKGGVGKTTCAAATALHYAVARKKTLILSTDLTPSLRDIFEIESGGKVVKVTKGLYLHEISYEAVKKLWDEDFGSDAYDVFSVLFKIGYQEFVDLAAAILPGLMDEFMVDYIKELSESGEYETIVWDTAPAGQTLRLLGMQSTLASQHLEPRGRLYLASKVTRGKEKKRSLMEVMRGWEERARKDMEFLRTGVEFNFVAIPEALAVRQLDGIFAELRRYGLEIDRVIINQVIQEPDSEFLRGRMLMQRGHIQEIAGYGKPCRLLPLFPYEIRGIERLKEVEKILFTN</sequence>
<proteinExistence type="inferred from homology"/>
<dbReference type="Pfam" id="PF02374">
    <property type="entry name" value="ArsA_ATPase"/>
    <property type="match status" value="1"/>
</dbReference>
<protein>
    <recommendedName>
        <fullName evidence="2">ArsA/GET3 Anion-transporting ATPase-like domain-containing protein</fullName>
    </recommendedName>
</protein>
<organism evidence="3 4">
    <name type="scientific">candidate division WWE3 bacterium CG_4_9_14_0_2_um_filter_48_10</name>
    <dbReference type="NCBI Taxonomy" id="1975078"/>
    <lineage>
        <taxon>Bacteria</taxon>
        <taxon>Katanobacteria</taxon>
    </lineage>
</organism>
<dbReference type="PANTHER" id="PTHR10803">
    <property type="entry name" value="ARSENICAL PUMP-DRIVING ATPASE ARSENITE-TRANSLOCATING ATPASE"/>
    <property type="match status" value="1"/>
</dbReference>
<dbReference type="InterPro" id="IPR025723">
    <property type="entry name" value="ArsA/GET3_ATPase-like"/>
</dbReference>
<evidence type="ECO:0000256" key="1">
    <source>
        <dbReference type="ARBA" id="ARBA00011040"/>
    </source>
</evidence>
<evidence type="ECO:0000313" key="4">
    <source>
        <dbReference type="Proteomes" id="UP000228781"/>
    </source>
</evidence>
<evidence type="ECO:0000259" key="2">
    <source>
        <dbReference type="Pfam" id="PF02374"/>
    </source>
</evidence>
<comment type="similarity">
    <text evidence="1">Belongs to the arsA ATPase family.</text>
</comment>
<comment type="caution">
    <text evidence="3">The sequence shown here is derived from an EMBL/GenBank/DDBJ whole genome shotgun (WGS) entry which is preliminary data.</text>
</comment>
<dbReference type="GO" id="GO:0016887">
    <property type="term" value="F:ATP hydrolysis activity"/>
    <property type="evidence" value="ECO:0007669"/>
    <property type="project" value="InterPro"/>
</dbReference>
<dbReference type="GO" id="GO:0005524">
    <property type="term" value="F:ATP binding"/>
    <property type="evidence" value="ECO:0007669"/>
    <property type="project" value="InterPro"/>
</dbReference>
<dbReference type="NCBIfam" id="TIGR00345">
    <property type="entry name" value="GET3_arsA_TRC40"/>
    <property type="match status" value="1"/>
</dbReference>
<dbReference type="EMBL" id="PFSK01000022">
    <property type="protein sequence ID" value="PJC22737.1"/>
    <property type="molecule type" value="Genomic_DNA"/>
</dbReference>
<dbReference type="Proteomes" id="UP000228781">
    <property type="component" value="Unassembled WGS sequence"/>
</dbReference>
<name>A0A2M8EJ69_UNCKA</name>
<dbReference type="InterPro" id="IPR016300">
    <property type="entry name" value="ATPase_ArsA/GET3"/>
</dbReference>
<dbReference type="PANTHER" id="PTHR10803:SF3">
    <property type="entry name" value="ATPASE GET3"/>
    <property type="match status" value="1"/>
</dbReference>
<dbReference type="Gene3D" id="3.40.50.300">
    <property type="entry name" value="P-loop containing nucleotide triphosphate hydrolases"/>
    <property type="match status" value="1"/>
</dbReference>
<evidence type="ECO:0000313" key="3">
    <source>
        <dbReference type="EMBL" id="PJC22737.1"/>
    </source>
</evidence>
<dbReference type="CDD" id="cd02035">
    <property type="entry name" value="ArsA"/>
    <property type="match status" value="1"/>
</dbReference>
<dbReference type="AlphaFoldDB" id="A0A2M8EJ69"/>
<gene>
    <name evidence="3" type="ORF">CO059_01825</name>
</gene>
<dbReference type="InterPro" id="IPR027417">
    <property type="entry name" value="P-loop_NTPase"/>
</dbReference>
<dbReference type="SUPFAM" id="SSF52540">
    <property type="entry name" value="P-loop containing nucleoside triphosphate hydrolases"/>
    <property type="match status" value="1"/>
</dbReference>
<feature type="domain" description="ArsA/GET3 Anion-transporting ATPase-like" evidence="2">
    <location>
        <begin position="1"/>
        <end position="287"/>
    </location>
</feature>
<accession>A0A2M8EJ69</accession>